<dbReference type="InterPro" id="IPR035897">
    <property type="entry name" value="Toll_tir_struct_dom_sf"/>
</dbReference>
<evidence type="ECO:0000259" key="1">
    <source>
        <dbReference type="Pfam" id="PF13676"/>
    </source>
</evidence>
<dbReference type="Pfam" id="PF13676">
    <property type="entry name" value="TIR_2"/>
    <property type="match status" value="1"/>
</dbReference>
<dbReference type="SUPFAM" id="SSF52200">
    <property type="entry name" value="Toll/Interleukin receptor TIR domain"/>
    <property type="match status" value="1"/>
</dbReference>
<dbReference type="RefSeq" id="WP_073189563.1">
    <property type="nucleotide sequence ID" value="NZ_FQZG01000062.1"/>
</dbReference>
<organism evidence="3 4">
    <name type="scientific">Tessaracoccus bendigoensis DSM 12906</name>
    <dbReference type="NCBI Taxonomy" id="1123357"/>
    <lineage>
        <taxon>Bacteria</taxon>
        <taxon>Bacillati</taxon>
        <taxon>Actinomycetota</taxon>
        <taxon>Actinomycetes</taxon>
        <taxon>Propionibacteriales</taxon>
        <taxon>Propionibacteriaceae</taxon>
        <taxon>Tessaracoccus</taxon>
    </lineage>
</organism>
<dbReference type="Pfam" id="PF18145">
    <property type="entry name" value="SAVED"/>
    <property type="match status" value="1"/>
</dbReference>
<dbReference type="GO" id="GO:0007165">
    <property type="term" value="P:signal transduction"/>
    <property type="evidence" value="ECO:0007669"/>
    <property type="project" value="InterPro"/>
</dbReference>
<accession>A0A1M6KRQ1</accession>
<proteinExistence type="predicted"/>
<protein>
    <submittedName>
        <fullName evidence="3">TIR domain-containing protein</fullName>
    </submittedName>
</protein>
<dbReference type="AlphaFoldDB" id="A0A1M6KRQ1"/>
<dbReference type="NCBIfam" id="NF033611">
    <property type="entry name" value="SAVED"/>
    <property type="match status" value="1"/>
</dbReference>
<name>A0A1M6KRQ1_9ACTN</name>
<dbReference type="Proteomes" id="UP000184512">
    <property type="component" value="Unassembled WGS sequence"/>
</dbReference>
<reference evidence="3 4" key="1">
    <citation type="submission" date="2016-11" db="EMBL/GenBank/DDBJ databases">
        <authorList>
            <person name="Jaros S."/>
            <person name="Januszkiewicz K."/>
            <person name="Wedrychowicz H."/>
        </authorList>
    </citation>
    <scope>NUCLEOTIDE SEQUENCE [LARGE SCALE GENOMIC DNA]</scope>
    <source>
        <strain evidence="3 4">DSM 12906</strain>
    </source>
</reference>
<dbReference type="Gene3D" id="3.40.50.10140">
    <property type="entry name" value="Toll/interleukin-1 receptor homology (TIR) domain"/>
    <property type="match status" value="1"/>
</dbReference>
<dbReference type="InterPro" id="IPR000157">
    <property type="entry name" value="TIR_dom"/>
</dbReference>
<feature type="domain" description="SMODS-associated and fused to various effectors" evidence="2">
    <location>
        <begin position="257"/>
        <end position="442"/>
    </location>
</feature>
<dbReference type="EMBL" id="FQZG01000062">
    <property type="protein sequence ID" value="SHJ61581.1"/>
    <property type="molecule type" value="Genomic_DNA"/>
</dbReference>
<sequence length="614" mass="66745">MAIDDARKGPIFISYRQADGHKYAELLDNYLRAGGLVPWRDLIDLPPGETAQRVGEAIEEGISNAILIVTEDLKNSEFVPKVELPALLKLDAQGEPGKPFHLLILNTREKDGAGQLDVDAPDELLALGGLWPPAGCAKERPLKDLKQYALLPTRGELRQLYADLLDARLSDRVSHLADKEVTIQTQTRPAGTARSRLSGVNRSAFTGKDADDPYDLTVRLRQDPITGVPSELSMVSLQQTLPLLVDGLYGHGVEKVRVSAAGHPTLLWAIGAALPTTRMRPGSVVAVDIDTHTTEWREKLDDPASDTNQFHVDWNLSMTEAPQDRKTRAVVLLQVEDRANLKAFDGLAGSLPDYHAKAVVSIRGPKERGGFIDSSEGGRLAKTIMDGMRKLVTDTGIDEIHIANQLPATLSMLLGRQSNTLNLVLYEWGMNGRAGNREYVPLARIQPGMPGGPITEVFPRRRLWRSGEITKFVNLAPYAVNLTRDGEHVHFWPAAAEDAWCFPAEQTEDAYPLAHGEVAVPVVQVAAGDVGKQPPRVDGTGYIVPRLTAKGAGRDDFFFPNQPAGAVEGPMVEVEGLAQYTGGDLHTSQLLKLLTTECPMCGHAAGGMPTAQEV</sequence>
<dbReference type="OrthoDB" id="3375485at2"/>
<evidence type="ECO:0000313" key="4">
    <source>
        <dbReference type="Proteomes" id="UP000184512"/>
    </source>
</evidence>
<feature type="domain" description="TIR" evidence="1">
    <location>
        <begin position="11"/>
        <end position="106"/>
    </location>
</feature>
<keyword evidence="4" id="KW-1185">Reference proteome</keyword>
<evidence type="ECO:0000259" key="2">
    <source>
        <dbReference type="Pfam" id="PF18145"/>
    </source>
</evidence>
<evidence type="ECO:0000313" key="3">
    <source>
        <dbReference type="EMBL" id="SHJ61581.1"/>
    </source>
</evidence>
<gene>
    <name evidence="3" type="ORF">SAMN02745244_02898</name>
</gene>
<dbReference type="InterPro" id="IPR040836">
    <property type="entry name" value="SAVED"/>
</dbReference>